<name>A0A8C8YQW2_PROSS</name>
<keyword evidence="2" id="KW-1185">Reference proteome</keyword>
<sequence>MVNPTMFFNIAVDGEPLGLSPLSSPATIKTNNHPVYTSHSFASFCIKGNIKHIAGILYNPQ</sequence>
<accession>A0A8C8YQW2</accession>
<reference evidence="1" key="1">
    <citation type="submission" date="2025-08" db="UniProtKB">
        <authorList>
            <consortium name="Ensembl"/>
        </authorList>
    </citation>
    <scope>IDENTIFICATION</scope>
</reference>
<dbReference type="GO" id="GO:0003676">
    <property type="term" value="F:nucleic acid binding"/>
    <property type="evidence" value="ECO:0007669"/>
    <property type="project" value="InterPro"/>
</dbReference>
<evidence type="ECO:0000313" key="2">
    <source>
        <dbReference type="Proteomes" id="UP000694414"/>
    </source>
</evidence>
<proteinExistence type="predicted"/>
<dbReference type="AlphaFoldDB" id="A0A8C8YQW2"/>
<organism evidence="1 2">
    <name type="scientific">Prolemur simus</name>
    <name type="common">Greater bamboo lemur</name>
    <name type="synonym">Hapalemur simus</name>
    <dbReference type="NCBI Taxonomy" id="1328070"/>
    <lineage>
        <taxon>Eukaryota</taxon>
        <taxon>Metazoa</taxon>
        <taxon>Chordata</taxon>
        <taxon>Craniata</taxon>
        <taxon>Vertebrata</taxon>
        <taxon>Euteleostomi</taxon>
        <taxon>Mammalia</taxon>
        <taxon>Eutheria</taxon>
        <taxon>Euarchontoglires</taxon>
        <taxon>Primates</taxon>
        <taxon>Strepsirrhini</taxon>
        <taxon>Lemuriformes</taxon>
        <taxon>Lemuridae</taxon>
        <taxon>Prolemur</taxon>
    </lineage>
</organism>
<dbReference type="InterPro" id="IPR036397">
    <property type="entry name" value="RNaseH_sf"/>
</dbReference>
<dbReference type="SUPFAM" id="SSF53098">
    <property type="entry name" value="Ribonuclease H-like"/>
    <property type="match status" value="1"/>
</dbReference>
<dbReference type="Gene3D" id="3.30.420.10">
    <property type="entry name" value="Ribonuclease H-like superfamily/Ribonuclease H"/>
    <property type="match status" value="1"/>
</dbReference>
<protein>
    <submittedName>
        <fullName evidence="1">Uncharacterized protein</fullName>
    </submittedName>
</protein>
<dbReference type="InterPro" id="IPR012337">
    <property type="entry name" value="RNaseH-like_sf"/>
</dbReference>
<dbReference type="Proteomes" id="UP000694414">
    <property type="component" value="Unplaced"/>
</dbReference>
<dbReference type="Ensembl" id="ENSPSMT00000005206.1">
    <property type="protein sequence ID" value="ENSPSMP00000004308.1"/>
    <property type="gene ID" value="ENSPSMG00000003447.1"/>
</dbReference>
<reference evidence="1" key="2">
    <citation type="submission" date="2025-09" db="UniProtKB">
        <authorList>
            <consortium name="Ensembl"/>
        </authorList>
    </citation>
    <scope>IDENTIFICATION</scope>
</reference>
<evidence type="ECO:0000313" key="1">
    <source>
        <dbReference type="Ensembl" id="ENSPSMP00000004308.1"/>
    </source>
</evidence>